<dbReference type="GO" id="GO:0046872">
    <property type="term" value="F:metal ion binding"/>
    <property type="evidence" value="ECO:0007669"/>
    <property type="project" value="UniProtKB-KW"/>
</dbReference>
<evidence type="ECO:0000256" key="17">
    <source>
        <dbReference type="ARBA" id="ARBA00023288"/>
    </source>
</evidence>
<sequence>MMFGNQHTRGGEQSKALLKIATAILVFAITIESLVMGIDEESFHQYWARQAAQSARATITFPAAAGAPTPAAGGLAPGDIQTGTYPPIAKSMATATMTALPAVYTTGSESPIPHAPRLPSSTLNINSYPALDKVPPTDSPQVKEWLSKIDMSKIPGNYPNGLNGCDNATNADALANSGPEGNCWWTCGGCTRETDIVSCPDQGTWGASFDDGPSPETPRLLKYLDEQKLKATFFVVGSRVLSRPQMLQYEYEAQHQISVHTWSHSYLTTLTNEQIVAELGWTKKVIFDTIGVTPNTMRPPYGDIDDRVRYIALAMGLTPIIWTTSPSGQTFDTQDWKIAAGSVTPAQVLSTFQGIISGAFSLPTGFIVLAHDLYPQSVALAVEFVLPNAISSGNLTIEPIISCLGKPLSAAYIETYASSISGNTTNGNSKTINGVSTSSKPKASSGLSLAFGNSVKSNQFIVFGLLFLSNAVSAIF</sequence>
<dbReference type="PROSITE" id="PS51677">
    <property type="entry name" value="NODB"/>
    <property type="match status" value="1"/>
</dbReference>
<dbReference type="PANTHER" id="PTHR10587:SF133">
    <property type="entry name" value="CHITIN DEACETYLASE 1-RELATED"/>
    <property type="match status" value="1"/>
</dbReference>
<dbReference type="SUPFAM" id="SSF88713">
    <property type="entry name" value="Glycoside hydrolase/deacetylase"/>
    <property type="match status" value="1"/>
</dbReference>
<evidence type="ECO:0000256" key="13">
    <source>
        <dbReference type="ARBA" id="ARBA00023136"/>
    </source>
</evidence>
<evidence type="ECO:0000256" key="4">
    <source>
        <dbReference type="ARBA" id="ARBA00010973"/>
    </source>
</evidence>
<organism evidence="23">
    <name type="scientific">Phakopsora pachyrhizi</name>
    <name type="common">Asian soybean rust disease fungus</name>
    <dbReference type="NCBI Taxonomy" id="170000"/>
    <lineage>
        <taxon>Eukaryota</taxon>
        <taxon>Fungi</taxon>
        <taxon>Dikarya</taxon>
        <taxon>Basidiomycota</taxon>
        <taxon>Pucciniomycotina</taxon>
        <taxon>Pucciniomycetes</taxon>
        <taxon>Pucciniales</taxon>
        <taxon>Phakopsoraceae</taxon>
        <taxon>Phakopsora</taxon>
    </lineage>
</organism>
<dbReference type="CDD" id="cd10952">
    <property type="entry name" value="CE4_MrCDA_like"/>
    <property type="match status" value="1"/>
</dbReference>
<evidence type="ECO:0000256" key="1">
    <source>
        <dbReference type="ARBA" id="ARBA00001941"/>
    </source>
</evidence>
<accession>A0A0S1MK50</accession>
<dbReference type="GO" id="GO:0009272">
    <property type="term" value="P:fungal-type cell wall biogenesis"/>
    <property type="evidence" value="ECO:0007669"/>
    <property type="project" value="UniProtKB-ARBA"/>
</dbReference>
<dbReference type="Gene3D" id="3.20.20.370">
    <property type="entry name" value="Glycoside hydrolase/deacetylase"/>
    <property type="match status" value="1"/>
</dbReference>
<evidence type="ECO:0000256" key="3">
    <source>
        <dbReference type="ARBA" id="ARBA00004609"/>
    </source>
</evidence>
<evidence type="ECO:0000256" key="16">
    <source>
        <dbReference type="ARBA" id="ARBA00023285"/>
    </source>
</evidence>
<dbReference type="InterPro" id="IPR050248">
    <property type="entry name" value="Polysacc_deacetylase_ArnD"/>
</dbReference>
<feature type="domain" description="NodB homology" evidence="22">
    <location>
        <begin position="203"/>
        <end position="398"/>
    </location>
</feature>
<evidence type="ECO:0000256" key="2">
    <source>
        <dbReference type="ARBA" id="ARBA00004191"/>
    </source>
</evidence>
<keyword evidence="13" id="KW-0472">Membrane</keyword>
<dbReference type="GO" id="GO:0098552">
    <property type="term" value="C:side of membrane"/>
    <property type="evidence" value="ECO:0007669"/>
    <property type="project" value="UniProtKB-KW"/>
</dbReference>
<evidence type="ECO:0000256" key="19">
    <source>
        <dbReference type="ARBA" id="ARBA00023326"/>
    </source>
</evidence>
<keyword evidence="14" id="KW-0325">Glycoprotein</keyword>
<keyword evidence="10" id="KW-0732">Signal</keyword>
<dbReference type="GO" id="GO:0006032">
    <property type="term" value="P:chitin catabolic process"/>
    <property type="evidence" value="ECO:0007669"/>
    <property type="project" value="UniProtKB-KW"/>
</dbReference>
<keyword evidence="6" id="KW-0134">Cell wall</keyword>
<dbReference type="GO" id="GO:0071555">
    <property type="term" value="P:cell wall organization"/>
    <property type="evidence" value="ECO:0007669"/>
    <property type="project" value="UniProtKB-KW"/>
</dbReference>
<keyword evidence="17" id="KW-0449">Lipoprotein</keyword>
<reference evidence="23" key="1">
    <citation type="submission" date="2015-07" db="EMBL/GenBank/DDBJ databases">
        <title>Elucidating the P. pachyrhizi secretome and potential effectors.</title>
        <authorList>
            <person name="de Carvalho M.C.C.G."/>
            <person name="Nascimento L.C."/>
            <person name="Darben L.M."/>
            <person name="Polizel-Podanosqui A.M."/>
            <person name="Lopes-Caitar V.S."/>
            <person name="Rocha C.S."/>
            <person name="Qi M."/>
            <person name="Carazolle M."/>
            <person name="Kuwahara M.K."/>
            <person name="Pereira G.A.G."/>
            <person name="Abdelnoor R.V."/>
            <person name="Whitham S.A."/>
            <person name="Marcelino-Guimaraes F.C."/>
        </authorList>
    </citation>
    <scope>NUCLEOTIDE SEQUENCE</scope>
</reference>
<keyword evidence="7" id="KW-0964">Secreted</keyword>
<keyword evidence="19" id="KW-0624">Polysaccharide degradation</keyword>
<evidence type="ECO:0000256" key="18">
    <source>
        <dbReference type="ARBA" id="ARBA00023316"/>
    </source>
</evidence>
<dbReference type="InterPro" id="IPR002509">
    <property type="entry name" value="NODB_dom"/>
</dbReference>
<keyword evidence="16" id="KW-0170">Cobalt</keyword>
<keyword evidence="18" id="KW-0961">Cell wall biogenesis/degradation</keyword>
<evidence type="ECO:0000259" key="22">
    <source>
        <dbReference type="PROSITE" id="PS51677"/>
    </source>
</evidence>
<comment type="catalytic activity">
    <reaction evidence="21">
        <text>[(1-&gt;4)-N-acetyl-beta-D-glucosaminyl](n) + n H2O = chitosan + n acetate</text>
        <dbReference type="Rhea" id="RHEA:10464"/>
        <dbReference type="Rhea" id="RHEA-COMP:9593"/>
        <dbReference type="Rhea" id="RHEA-COMP:9597"/>
        <dbReference type="ChEBI" id="CHEBI:15377"/>
        <dbReference type="ChEBI" id="CHEBI:17029"/>
        <dbReference type="ChEBI" id="CHEBI:30089"/>
        <dbReference type="ChEBI" id="CHEBI:57704"/>
        <dbReference type="EC" id="3.5.1.41"/>
    </reaction>
    <physiologicalReaction direction="left-to-right" evidence="21">
        <dbReference type="Rhea" id="RHEA:10465"/>
    </physiologicalReaction>
</comment>
<comment type="similarity">
    <text evidence="4">Belongs to the polysaccharide deacetylase family.</text>
</comment>
<dbReference type="FunFam" id="3.20.20.370:FF:000004">
    <property type="entry name" value="Related to Chitin deacetylase"/>
    <property type="match status" value="1"/>
</dbReference>
<evidence type="ECO:0000256" key="11">
    <source>
        <dbReference type="ARBA" id="ARBA00022801"/>
    </source>
</evidence>
<evidence type="ECO:0000256" key="5">
    <source>
        <dbReference type="ARBA" id="ARBA00022475"/>
    </source>
</evidence>
<protein>
    <recommendedName>
        <fullName evidence="20">chitin deacetylase</fullName>
        <ecNumber evidence="20">3.5.1.41</ecNumber>
    </recommendedName>
</protein>
<name>A0A0S1MK50_PHAPC</name>
<keyword evidence="9" id="KW-0479">Metal-binding</keyword>
<keyword evidence="15" id="KW-0119">Carbohydrate metabolism</keyword>
<dbReference type="GO" id="GO:0000272">
    <property type="term" value="P:polysaccharide catabolic process"/>
    <property type="evidence" value="ECO:0007669"/>
    <property type="project" value="UniProtKB-KW"/>
</dbReference>
<dbReference type="EMBL" id="KT247213">
    <property type="protein sequence ID" value="ALL41302.1"/>
    <property type="molecule type" value="mRNA"/>
</dbReference>
<dbReference type="PANTHER" id="PTHR10587">
    <property type="entry name" value="GLYCOSYL TRANSFERASE-RELATED"/>
    <property type="match status" value="1"/>
</dbReference>
<keyword evidence="12" id="KW-0146">Chitin degradation</keyword>
<dbReference type="EC" id="3.5.1.41" evidence="20"/>
<evidence type="ECO:0000256" key="6">
    <source>
        <dbReference type="ARBA" id="ARBA00022512"/>
    </source>
</evidence>
<dbReference type="AlphaFoldDB" id="A0A0S1MK50"/>
<comment type="subcellular location">
    <subcellularLocation>
        <location evidence="3">Cell membrane</location>
        <topology evidence="3">Lipid-anchor</topology>
        <topology evidence="3">GPI-anchor</topology>
    </subcellularLocation>
    <subcellularLocation>
        <location evidence="2">Secreted</location>
        <location evidence="2">Cell wall</location>
    </subcellularLocation>
</comment>
<evidence type="ECO:0000256" key="7">
    <source>
        <dbReference type="ARBA" id="ARBA00022525"/>
    </source>
</evidence>
<evidence type="ECO:0000256" key="10">
    <source>
        <dbReference type="ARBA" id="ARBA00022729"/>
    </source>
</evidence>
<evidence type="ECO:0000256" key="20">
    <source>
        <dbReference type="ARBA" id="ARBA00024056"/>
    </source>
</evidence>
<keyword evidence="8" id="KW-0336">GPI-anchor</keyword>
<keyword evidence="11" id="KW-0378">Hydrolase</keyword>
<dbReference type="GO" id="GO:0004099">
    <property type="term" value="F:chitin deacetylase activity"/>
    <property type="evidence" value="ECO:0007669"/>
    <property type="project" value="UniProtKB-EC"/>
</dbReference>
<evidence type="ECO:0000313" key="23">
    <source>
        <dbReference type="EMBL" id="ALL41302.1"/>
    </source>
</evidence>
<comment type="cofactor">
    <cofactor evidence="1">
        <name>Co(2+)</name>
        <dbReference type="ChEBI" id="CHEBI:48828"/>
    </cofactor>
</comment>
<evidence type="ECO:0000256" key="14">
    <source>
        <dbReference type="ARBA" id="ARBA00023180"/>
    </source>
</evidence>
<dbReference type="Pfam" id="PF01522">
    <property type="entry name" value="Polysacc_deac_1"/>
    <property type="match status" value="1"/>
</dbReference>
<evidence type="ECO:0000256" key="21">
    <source>
        <dbReference type="ARBA" id="ARBA00048494"/>
    </source>
</evidence>
<evidence type="ECO:0000256" key="9">
    <source>
        <dbReference type="ARBA" id="ARBA00022723"/>
    </source>
</evidence>
<dbReference type="GO" id="GO:0005886">
    <property type="term" value="C:plasma membrane"/>
    <property type="evidence" value="ECO:0007669"/>
    <property type="project" value="UniProtKB-SubCell"/>
</dbReference>
<keyword evidence="5" id="KW-1003">Cell membrane</keyword>
<evidence type="ECO:0000256" key="15">
    <source>
        <dbReference type="ARBA" id="ARBA00023277"/>
    </source>
</evidence>
<proteinExistence type="evidence at transcript level"/>
<evidence type="ECO:0000256" key="8">
    <source>
        <dbReference type="ARBA" id="ARBA00022622"/>
    </source>
</evidence>
<dbReference type="InterPro" id="IPR011330">
    <property type="entry name" value="Glyco_hydro/deAcase_b/a-brl"/>
</dbReference>
<evidence type="ECO:0000256" key="12">
    <source>
        <dbReference type="ARBA" id="ARBA00023024"/>
    </source>
</evidence>